<keyword evidence="2" id="KW-0472">Membrane</keyword>
<keyword evidence="5" id="KW-1185">Reference proteome</keyword>
<keyword evidence="2" id="KW-1133">Transmembrane helix</keyword>
<reference evidence="4 5" key="1">
    <citation type="submission" date="2019-04" db="EMBL/GenBank/DDBJ databases">
        <title>Saccharibacteria TM7 genomes.</title>
        <authorList>
            <person name="Bor B."/>
            <person name="He X."/>
            <person name="Chen T."/>
            <person name="Dewhirst F.E."/>
        </authorList>
    </citation>
    <scope>NUCLEOTIDE SEQUENCE [LARGE SCALE GENOMIC DNA]</scope>
    <source>
        <strain evidence="4 5">BB001</strain>
    </source>
</reference>
<evidence type="ECO:0000256" key="1">
    <source>
        <dbReference type="SAM" id="MobiDB-lite"/>
    </source>
</evidence>
<feature type="transmembrane region" description="Helical" evidence="2">
    <location>
        <begin position="164"/>
        <end position="186"/>
    </location>
</feature>
<dbReference type="RefSeq" id="WP_138079439.1">
    <property type="nucleotide sequence ID" value="NZ_CP040004.1"/>
</dbReference>
<keyword evidence="2" id="KW-0812">Transmembrane</keyword>
<evidence type="ECO:0000313" key="4">
    <source>
        <dbReference type="EMBL" id="QCT42459.1"/>
    </source>
</evidence>
<protein>
    <recommendedName>
        <fullName evidence="3">YdbS-like PH domain-containing protein</fullName>
    </recommendedName>
</protein>
<proteinExistence type="predicted"/>
<feature type="transmembrane region" description="Helical" evidence="2">
    <location>
        <begin position="122"/>
        <end position="144"/>
    </location>
</feature>
<accession>A0A4P9A3S5</accession>
<gene>
    <name evidence="4" type="ORF">FBF37_03255</name>
</gene>
<sequence length="279" mass="31179">MDTKDHQSNNQQPAAYDVEGRPLYYHPPQDAQPEEPQSTAAQRPSHVTVLPESMEGQNFDPRIRSQYANEPDVVHTVRNLEPQPMVISEELKRKHEESVAQYPQLNLSEGEYVILDIKRHPIGIVAPIAITVIIIMVIFGFAFLYPSLITGGSLLPVPSPTAMFGIATLFAILAALGGAVALWVYLQNQFYMTNESVIQEIQESLFSRHEQTVSLGSIEDASFRQSGIIQMIFNYGTIRLSTEGEETTYIFHFVANPKHQIGIVNNAIEAFKNGRPVDD</sequence>
<dbReference type="PANTHER" id="PTHR37938:SF1">
    <property type="entry name" value="BLL0215 PROTEIN"/>
    <property type="match status" value="1"/>
</dbReference>
<dbReference type="EMBL" id="CP040004">
    <property type="protein sequence ID" value="QCT42459.1"/>
    <property type="molecule type" value="Genomic_DNA"/>
</dbReference>
<dbReference type="Proteomes" id="UP000310639">
    <property type="component" value="Chromosome"/>
</dbReference>
<evidence type="ECO:0000259" key="3">
    <source>
        <dbReference type="Pfam" id="PF03703"/>
    </source>
</evidence>
<dbReference type="InterPro" id="IPR005182">
    <property type="entry name" value="YdbS-like_PH"/>
</dbReference>
<dbReference type="Pfam" id="PF03703">
    <property type="entry name" value="bPH_2"/>
    <property type="match status" value="1"/>
</dbReference>
<dbReference type="KEGG" id="nft:FBF37_03255"/>
<dbReference type="PANTHER" id="PTHR37938">
    <property type="entry name" value="BLL0215 PROTEIN"/>
    <property type="match status" value="1"/>
</dbReference>
<feature type="domain" description="YdbS-like PH" evidence="3">
    <location>
        <begin position="190"/>
        <end position="256"/>
    </location>
</feature>
<evidence type="ECO:0000313" key="5">
    <source>
        <dbReference type="Proteomes" id="UP000310639"/>
    </source>
</evidence>
<feature type="region of interest" description="Disordered" evidence="1">
    <location>
        <begin position="1"/>
        <end position="46"/>
    </location>
</feature>
<dbReference type="AlphaFoldDB" id="A0A4P9A3S5"/>
<dbReference type="OrthoDB" id="9809036at2"/>
<organism evidence="4 5">
    <name type="scientific">Candidatus Nanosynbacter featherlites</name>
    <dbReference type="NCBI Taxonomy" id="2572088"/>
    <lineage>
        <taxon>Bacteria</taxon>
        <taxon>Candidatus Saccharimonadota</taxon>
        <taxon>Candidatus Saccharimonadia</taxon>
        <taxon>Candidatus Nanosynbacterales</taxon>
        <taxon>Candidatus Nanosynbacteraceae</taxon>
        <taxon>Candidatus Nanosynbacter</taxon>
    </lineage>
</organism>
<name>A0A4P9A3S5_9BACT</name>
<evidence type="ECO:0000256" key="2">
    <source>
        <dbReference type="SAM" id="Phobius"/>
    </source>
</evidence>